<evidence type="ECO:0000313" key="1">
    <source>
        <dbReference type="EMBL" id="MBZ2206593.1"/>
    </source>
</evidence>
<reference evidence="1 2" key="1">
    <citation type="submission" date="2021-08" db="EMBL/GenBank/DDBJ databases">
        <title>Massilia sp. R798.</title>
        <authorList>
            <person name="Baek J.H."/>
            <person name="Jung H.S."/>
            <person name="Kim K.R."/>
            <person name="Jeon C.O."/>
        </authorList>
    </citation>
    <scope>NUCLEOTIDE SEQUENCE [LARGE SCALE GENOMIC DNA]</scope>
    <source>
        <strain evidence="1 2">R798</strain>
    </source>
</reference>
<proteinExistence type="predicted"/>
<dbReference type="EMBL" id="JAFBIL020000002">
    <property type="protein sequence ID" value="MBZ2206593.1"/>
    <property type="molecule type" value="Genomic_DNA"/>
</dbReference>
<dbReference type="RefSeq" id="WP_223466580.1">
    <property type="nucleotide sequence ID" value="NZ_JAFBIL020000002.1"/>
</dbReference>
<sequence length="266" mass="29056">MSIFPITEADLHAYVDGRLPSARMAEVEAYLAAHPDEADRLQVYAAQNAALHALFDPVLEEIVPSRVSAPVRLGWQWRWQNLAAGLAIAVLGGGAGWGLRGATDYDPRLASDYTRPAFSQPARGLAHQAAVAHVVYSPDVRRPVEIGAEQEDQLVAWLSKRLGSKIHPPRLGKLGYELIGGRLLPGTSGPVAQFMYHDRTGQRLTLYVSNEQAHNRDTGFRFAAEGPVNVFYWIDGKFGYALSAGIDKGKLARVASAVYEQLETPV</sequence>
<accession>A0ABS7SK74</accession>
<comment type="caution">
    <text evidence="1">The sequence shown here is derived from an EMBL/GenBank/DDBJ whole genome shotgun (WGS) entry which is preliminary data.</text>
</comment>
<dbReference type="Proteomes" id="UP000809349">
    <property type="component" value="Unassembled WGS sequence"/>
</dbReference>
<gene>
    <name evidence="1" type="ORF">I4X03_004905</name>
</gene>
<name>A0ABS7SK74_9BURK</name>
<keyword evidence="2" id="KW-1185">Reference proteome</keyword>
<evidence type="ECO:0000313" key="2">
    <source>
        <dbReference type="Proteomes" id="UP000809349"/>
    </source>
</evidence>
<protein>
    <submittedName>
        <fullName evidence="1">Anti-sigma factor</fullName>
    </submittedName>
</protein>
<organism evidence="1 2">
    <name type="scientific">Massilia soli</name>
    <dbReference type="NCBI Taxonomy" id="2792854"/>
    <lineage>
        <taxon>Bacteria</taxon>
        <taxon>Pseudomonadati</taxon>
        <taxon>Pseudomonadota</taxon>
        <taxon>Betaproteobacteria</taxon>
        <taxon>Burkholderiales</taxon>
        <taxon>Oxalobacteraceae</taxon>
        <taxon>Telluria group</taxon>
        <taxon>Massilia</taxon>
    </lineage>
</organism>